<accession>X0T7M9</accession>
<protein>
    <recommendedName>
        <fullName evidence="2">Integrase catalytic domain-containing protein</fullName>
    </recommendedName>
</protein>
<comment type="caution">
    <text evidence="1">The sequence shown here is derived from an EMBL/GenBank/DDBJ whole genome shotgun (WGS) entry which is preliminary data.</text>
</comment>
<dbReference type="InterPro" id="IPR009057">
    <property type="entry name" value="Homeodomain-like_sf"/>
</dbReference>
<name>X0T7M9_9ZZZZ</name>
<gene>
    <name evidence="1" type="ORF">S01H1_06900</name>
</gene>
<reference evidence="1" key="1">
    <citation type="journal article" date="2014" name="Front. Microbiol.">
        <title>High frequency of phylogenetically diverse reductive dehalogenase-homologous genes in deep subseafloor sedimentary metagenomes.</title>
        <authorList>
            <person name="Kawai M."/>
            <person name="Futagami T."/>
            <person name="Toyoda A."/>
            <person name="Takaki Y."/>
            <person name="Nishi S."/>
            <person name="Hori S."/>
            <person name="Arai W."/>
            <person name="Tsubouchi T."/>
            <person name="Morono Y."/>
            <person name="Uchiyama I."/>
            <person name="Ito T."/>
            <person name="Fujiyama A."/>
            <person name="Inagaki F."/>
            <person name="Takami H."/>
        </authorList>
    </citation>
    <scope>NUCLEOTIDE SEQUENCE</scope>
    <source>
        <strain evidence="1">Expedition CK06-06</strain>
    </source>
</reference>
<organism evidence="1">
    <name type="scientific">marine sediment metagenome</name>
    <dbReference type="NCBI Taxonomy" id="412755"/>
    <lineage>
        <taxon>unclassified sequences</taxon>
        <taxon>metagenomes</taxon>
        <taxon>ecological metagenomes</taxon>
    </lineage>
</organism>
<evidence type="ECO:0008006" key="2">
    <source>
        <dbReference type="Google" id="ProtNLM"/>
    </source>
</evidence>
<feature type="non-terminal residue" evidence="1">
    <location>
        <position position="165"/>
    </location>
</feature>
<dbReference type="EMBL" id="BARS01003557">
    <property type="protein sequence ID" value="GAF84197.1"/>
    <property type="molecule type" value="Genomic_DNA"/>
</dbReference>
<sequence>MKPHRRYSEEEKGVLLATVERYQKQSDQSLNWILSELGLTHSVYYEWLERSKKGTLTDQVVVPRSPKAALPEEVEAVVDYAKAQPREGYRRLAWVMVDDDIAYLTPSTVYRILDRYDLLYRWKRPEPGYGRKVPEATYPNEVWHVDLMYLWAKGRWYFLVSALDS</sequence>
<dbReference type="SUPFAM" id="SSF46689">
    <property type="entry name" value="Homeodomain-like"/>
    <property type="match status" value="1"/>
</dbReference>
<dbReference type="AlphaFoldDB" id="X0T7M9"/>
<proteinExistence type="predicted"/>
<evidence type="ECO:0000313" key="1">
    <source>
        <dbReference type="EMBL" id="GAF84197.1"/>
    </source>
</evidence>